<dbReference type="PROSITE" id="PS51387">
    <property type="entry name" value="FAD_PCMH"/>
    <property type="match status" value="1"/>
</dbReference>
<dbReference type="Gene3D" id="3.30.300.330">
    <property type="match status" value="1"/>
</dbReference>
<evidence type="ECO:0000313" key="11">
    <source>
        <dbReference type="Proteomes" id="UP000199052"/>
    </source>
</evidence>
<protein>
    <submittedName>
        <fullName evidence="10">Alkyldihydroxyacetonephosphate synthase</fullName>
        <ecNumber evidence="9">2.5.1.26</ecNumber>
    </submittedName>
</protein>
<dbReference type="InterPro" id="IPR016164">
    <property type="entry name" value="FAD-linked_Oxase-like_C"/>
</dbReference>
<dbReference type="RefSeq" id="WP_175542692.1">
    <property type="nucleotide sequence ID" value="NZ_FOOI01000014.1"/>
</dbReference>
<name>A0A1I2YCC7_9ACTN</name>
<evidence type="ECO:0000256" key="6">
    <source>
        <dbReference type="PIRSR" id="PIRSR625650-3"/>
    </source>
</evidence>
<evidence type="ECO:0000259" key="8">
    <source>
        <dbReference type="PROSITE" id="PS51387"/>
    </source>
</evidence>
<accession>A0A1I2YCC7</accession>
<feature type="active site" description="Proton donor/acceptor" evidence="4">
    <location>
        <position position="472"/>
    </location>
</feature>
<feature type="binding site" evidence="6">
    <location>
        <begin position="135"/>
        <end position="141"/>
    </location>
    <ligand>
        <name>FAD</name>
        <dbReference type="ChEBI" id="CHEBI:57692"/>
    </ligand>
</feature>
<comment type="cofactor">
    <cofactor evidence="6">
        <name>FAD</name>
        <dbReference type="ChEBI" id="CHEBI:57692"/>
    </cofactor>
</comment>
<keyword evidence="3 6" id="KW-0274">FAD</keyword>
<dbReference type="GO" id="GO:0008610">
    <property type="term" value="P:lipid biosynthetic process"/>
    <property type="evidence" value="ECO:0007669"/>
    <property type="project" value="InterPro"/>
</dbReference>
<dbReference type="PANTHER" id="PTHR46568:SF1">
    <property type="entry name" value="ALKYLDIHYDROXYACETONEPHOSPHATE SYNTHASE, PEROXISOMAL"/>
    <property type="match status" value="1"/>
</dbReference>
<reference evidence="9 12" key="2">
    <citation type="submission" date="2020-07" db="EMBL/GenBank/DDBJ databases">
        <title>Sequencing the genomes of 1000 actinobacteria strains.</title>
        <authorList>
            <person name="Klenk H.-P."/>
        </authorList>
    </citation>
    <scope>NUCLEOTIDE SEQUENCE [LARGE SCALE GENOMIC DNA]</scope>
    <source>
        <strain evidence="9 12">DSM 45117</strain>
    </source>
</reference>
<dbReference type="Proteomes" id="UP000199052">
    <property type="component" value="Unassembled WGS sequence"/>
</dbReference>
<dbReference type="Gene3D" id="3.30.70.3450">
    <property type="match status" value="1"/>
</dbReference>
<dbReference type="Gene3D" id="1.10.45.10">
    <property type="entry name" value="Vanillyl-alcohol Oxidase, Chain A, domain 4"/>
    <property type="match status" value="1"/>
</dbReference>
<dbReference type="InterPro" id="IPR016169">
    <property type="entry name" value="FAD-bd_PCMH_sub2"/>
</dbReference>
<evidence type="ECO:0000256" key="1">
    <source>
        <dbReference type="ARBA" id="ARBA00008000"/>
    </source>
</evidence>
<organism evidence="10 11">
    <name type="scientific">Actinopolymorpha cephalotaxi</name>
    <dbReference type="NCBI Taxonomy" id="504797"/>
    <lineage>
        <taxon>Bacteria</taxon>
        <taxon>Bacillati</taxon>
        <taxon>Actinomycetota</taxon>
        <taxon>Actinomycetes</taxon>
        <taxon>Propionibacteriales</taxon>
        <taxon>Actinopolymorphaceae</taxon>
        <taxon>Actinopolymorpha</taxon>
    </lineage>
</organism>
<evidence type="ECO:0000313" key="10">
    <source>
        <dbReference type="EMBL" id="SFH23384.1"/>
    </source>
</evidence>
<dbReference type="STRING" id="504797.SAMN05421678_11427"/>
<dbReference type="PANTHER" id="PTHR46568">
    <property type="entry name" value="ALKYLDIHYDROXYACETONEPHOSPHATE SYNTHASE, PEROXISOMAL"/>
    <property type="match status" value="1"/>
</dbReference>
<evidence type="ECO:0000256" key="2">
    <source>
        <dbReference type="ARBA" id="ARBA00022630"/>
    </source>
</evidence>
<feature type="site" description="Important for enzyme activity" evidence="7">
    <location>
        <position position="326"/>
    </location>
</feature>
<evidence type="ECO:0000256" key="5">
    <source>
        <dbReference type="PIRSR" id="PIRSR625650-2"/>
    </source>
</evidence>
<dbReference type="GO" id="GO:0008609">
    <property type="term" value="F:alkylglycerone-phosphate synthase activity"/>
    <property type="evidence" value="ECO:0007669"/>
    <property type="project" value="UniProtKB-EC"/>
</dbReference>
<sequence>MDELAHAGLGPRPFARWADPEDAAVPSSKVPVWLVRRLGGLTPSPAVPVSDIPVPPSALPSAATDALRSAVGAAHVGTDAPARLAHAGGQSYLDLLRRRTGVEVAMPDAVVSPGSHAEVAAVLSAAGEHGFSVVPYGGGTSVVGGVEPVRGTAPDGEPRRAVVTLDLSRMDALVGVDEVSRTATFQPGVTGPRAEALLAPYGLTLGHVPQSFARATIGGYVATRSAGQASTGYGRLDDLVVALRLATPVGEARAGTGTPNAAGPDLRALFVGSEGAFGVVTEATLRVRPAPAEHRYELWVFPSFERGLAAVRAFAQDCPRPPDVVRLSDEEETRTTLATQGAAGRALSIYVRTRAGRTPAVCVLGWEGAAGTTSDARSAALPVLRAHDAIRVGTRAGQAWRRHRFAGPHQRDVLLDAGALAETVETATDWVNLPHLYDAVRTALITSLEGCGTPPMVFAHVSHIYPTGASLYFTALARRLADPAAAVAQWADAKAAASEAIRAAGGTITHHHAVGRTHLPYLEGEIGPVGARALAAVKAALDPAGILNPGVLVEPPSGAGGDGVRPRE</sequence>
<evidence type="ECO:0000313" key="12">
    <source>
        <dbReference type="Proteomes" id="UP000533017"/>
    </source>
</evidence>
<feature type="domain" description="FAD-binding PCMH-type" evidence="8">
    <location>
        <begin position="103"/>
        <end position="290"/>
    </location>
</feature>
<dbReference type="Gene3D" id="3.30.465.10">
    <property type="match status" value="1"/>
</dbReference>
<dbReference type="EC" id="2.5.1.26" evidence="9"/>
<dbReference type="SUPFAM" id="SSF56176">
    <property type="entry name" value="FAD-binding/transporter-associated domain-like"/>
    <property type="match status" value="1"/>
</dbReference>
<dbReference type="SUPFAM" id="SSF55103">
    <property type="entry name" value="FAD-linked oxidases, C-terminal domain"/>
    <property type="match status" value="1"/>
</dbReference>
<gene>
    <name evidence="9" type="ORF">FHR37_005888</name>
    <name evidence="10" type="ORF">SAMN05421678_11427</name>
</gene>
<dbReference type="Pfam" id="PF02913">
    <property type="entry name" value="FAD-oxidase_C"/>
    <property type="match status" value="1"/>
</dbReference>
<keyword evidence="2" id="KW-0285">Flavoprotein</keyword>
<keyword evidence="9" id="KW-0808">Transferase</keyword>
<feature type="binding site" evidence="5">
    <location>
        <position position="411"/>
    </location>
    <ligand>
        <name>substrate</name>
    </ligand>
</feature>
<evidence type="ECO:0000313" key="9">
    <source>
        <dbReference type="EMBL" id="NYH87037.1"/>
    </source>
</evidence>
<reference evidence="10 11" key="1">
    <citation type="submission" date="2016-10" db="EMBL/GenBank/DDBJ databases">
        <authorList>
            <person name="de Groot N.N."/>
        </authorList>
    </citation>
    <scope>NUCLEOTIDE SEQUENCE [LARGE SCALE GENOMIC DNA]</scope>
    <source>
        <strain evidence="10 11">CPCC 202808</strain>
    </source>
</reference>
<dbReference type="Pfam" id="PF01565">
    <property type="entry name" value="FAD_binding_4"/>
    <property type="match status" value="1"/>
</dbReference>
<dbReference type="InterPro" id="IPR016166">
    <property type="entry name" value="FAD-bd_PCMH"/>
</dbReference>
<dbReference type="EMBL" id="JACBZA010000001">
    <property type="protein sequence ID" value="NYH87037.1"/>
    <property type="molecule type" value="Genomic_DNA"/>
</dbReference>
<keyword evidence="12" id="KW-1185">Reference proteome</keyword>
<dbReference type="InterPro" id="IPR016171">
    <property type="entry name" value="Vanillyl_alc_oxidase_C-sub2"/>
</dbReference>
<dbReference type="InterPro" id="IPR004113">
    <property type="entry name" value="FAD-bd_oxidored_4_C"/>
</dbReference>
<dbReference type="InterPro" id="IPR036318">
    <property type="entry name" value="FAD-bd_PCMH-like_sf"/>
</dbReference>
<feature type="binding site" evidence="6">
    <location>
        <begin position="274"/>
        <end position="280"/>
    </location>
    <ligand>
        <name>FAD</name>
        <dbReference type="ChEBI" id="CHEBI:57692"/>
    </ligand>
</feature>
<evidence type="ECO:0000256" key="3">
    <source>
        <dbReference type="ARBA" id="ARBA00022827"/>
    </source>
</evidence>
<dbReference type="Proteomes" id="UP000533017">
    <property type="component" value="Unassembled WGS sequence"/>
</dbReference>
<evidence type="ECO:0000256" key="4">
    <source>
        <dbReference type="PIRSR" id="PIRSR625650-1"/>
    </source>
</evidence>
<dbReference type="EMBL" id="FOOI01000014">
    <property type="protein sequence ID" value="SFH23384.1"/>
    <property type="molecule type" value="Genomic_DNA"/>
</dbReference>
<dbReference type="InterPro" id="IPR025650">
    <property type="entry name" value="Alkyl-DHAP_Synthase"/>
</dbReference>
<dbReference type="AlphaFoldDB" id="A0A1I2YCC7"/>
<evidence type="ECO:0000256" key="7">
    <source>
        <dbReference type="PIRSR" id="PIRSR625650-4"/>
    </source>
</evidence>
<comment type="similarity">
    <text evidence="1">Belongs to the FAD-binding oxidoreductase/transferase type 4 family.</text>
</comment>
<dbReference type="InterPro" id="IPR006094">
    <property type="entry name" value="Oxid_FAD_bind_N"/>
</dbReference>
<proteinExistence type="inferred from homology"/>
<dbReference type="GO" id="GO:0071949">
    <property type="term" value="F:FAD binding"/>
    <property type="evidence" value="ECO:0007669"/>
    <property type="project" value="InterPro"/>
</dbReference>